<keyword evidence="2" id="KW-0863">Zinc-finger</keyword>
<evidence type="ECO:0000256" key="3">
    <source>
        <dbReference type="ARBA" id="ARBA00022833"/>
    </source>
</evidence>
<name>A0AAD7M1U7_QUISA</name>
<dbReference type="KEGG" id="qsa:O6P43_012292"/>
<dbReference type="InterPro" id="IPR036236">
    <property type="entry name" value="Znf_C2H2_sf"/>
</dbReference>
<dbReference type="InterPro" id="IPR017340">
    <property type="entry name" value="U1_snRNP-C"/>
</dbReference>
<evidence type="ECO:0000259" key="4">
    <source>
        <dbReference type="Pfam" id="PF06220"/>
    </source>
</evidence>
<evidence type="ECO:0000256" key="2">
    <source>
        <dbReference type="ARBA" id="ARBA00022771"/>
    </source>
</evidence>
<dbReference type="Proteomes" id="UP001163823">
    <property type="component" value="Chromosome 5"/>
</dbReference>
<dbReference type="GO" id="GO:0000395">
    <property type="term" value="P:mRNA 5'-splice site recognition"/>
    <property type="evidence" value="ECO:0007669"/>
    <property type="project" value="InterPro"/>
</dbReference>
<dbReference type="Gene3D" id="3.30.160.60">
    <property type="entry name" value="Classic Zinc Finger"/>
    <property type="match status" value="1"/>
</dbReference>
<accession>A0AAD7M1U7</accession>
<dbReference type="AlphaFoldDB" id="A0AAD7M1U7"/>
<dbReference type="GO" id="GO:0008270">
    <property type="term" value="F:zinc ion binding"/>
    <property type="evidence" value="ECO:0007669"/>
    <property type="project" value="UniProtKB-KW"/>
</dbReference>
<evidence type="ECO:0000256" key="1">
    <source>
        <dbReference type="ARBA" id="ARBA00022723"/>
    </source>
</evidence>
<comment type="caution">
    <text evidence="5">The sequence shown here is derived from an EMBL/GenBank/DDBJ whole genome shotgun (WGS) entry which is preliminary data.</text>
</comment>
<feature type="domain" description="U1-C C2H2-type zinc finger" evidence="4">
    <location>
        <begin position="1"/>
        <end position="21"/>
    </location>
</feature>
<gene>
    <name evidence="5" type="ORF">O6P43_012292</name>
</gene>
<evidence type="ECO:0000313" key="6">
    <source>
        <dbReference type="Proteomes" id="UP001163823"/>
    </source>
</evidence>
<sequence length="104" mass="11771">MPRYYCDYCDTYLTHDSGNVRTYYQQFEKQQTPSLIDQRIKEHLGQTAAFQQFGATFNQHLLGQRPRLPVLPTPVMPSPGNAQLPGSLPLVPGIRTSRFAKTSS</sequence>
<keyword evidence="1" id="KW-0479">Metal-binding</keyword>
<dbReference type="SUPFAM" id="SSF57667">
    <property type="entry name" value="beta-beta-alpha zinc fingers"/>
    <property type="match status" value="1"/>
</dbReference>
<dbReference type="InterPro" id="IPR013085">
    <property type="entry name" value="U1-CZ_Znf_C2H2"/>
</dbReference>
<keyword evidence="5" id="KW-0687">Ribonucleoprotein</keyword>
<dbReference type="Pfam" id="PF06220">
    <property type="entry name" value="zf-U1"/>
    <property type="match status" value="1"/>
</dbReference>
<keyword evidence="6" id="KW-1185">Reference proteome</keyword>
<dbReference type="GO" id="GO:0030627">
    <property type="term" value="F:pre-mRNA 5'-splice site binding"/>
    <property type="evidence" value="ECO:0007669"/>
    <property type="project" value="InterPro"/>
</dbReference>
<dbReference type="PANTHER" id="PTHR31148:SF1">
    <property type="entry name" value="U1 SMALL NUCLEAR RIBONUCLEOPROTEIN C"/>
    <property type="match status" value="1"/>
</dbReference>
<reference evidence="5" key="1">
    <citation type="journal article" date="2023" name="Science">
        <title>Elucidation of the pathway for biosynthesis of saponin adjuvants from the soapbark tree.</title>
        <authorList>
            <person name="Reed J."/>
            <person name="Orme A."/>
            <person name="El-Demerdash A."/>
            <person name="Owen C."/>
            <person name="Martin L.B.B."/>
            <person name="Misra R.C."/>
            <person name="Kikuchi S."/>
            <person name="Rejzek M."/>
            <person name="Martin A.C."/>
            <person name="Harkess A."/>
            <person name="Leebens-Mack J."/>
            <person name="Louveau T."/>
            <person name="Stephenson M.J."/>
            <person name="Osbourn A."/>
        </authorList>
    </citation>
    <scope>NUCLEOTIDE SEQUENCE</scope>
    <source>
        <strain evidence="5">S10</strain>
    </source>
</reference>
<proteinExistence type="predicted"/>
<keyword evidence="3" id="KW-0862">Zinc</keyword>
<evidence type="ECO:0000313" key="5">
    <source>
        <dbReference type="EMBL" id="KAJ7968147.1"/>
    </source>
</evidence>
<dbReference type="EMBL" id="JARAOO010000005">
    <property type="protein sequence ID" value="KAJ7968147.1"/>
    <property type="molecule type" value="Genomic_DNA"/>
</dbReference>
<protein>
    <submittedName>
        <fullName evidence="5">U1 small nuclear ribonucleoprotein C</fullName>
    </submittedName>
</protein>
<dbReference type="GO" id="GO:0005685">
    <property type="term" value="C:U1 snRNP"/>
    <property type="evidence" value="ECO:0007669"/>
    <property type="project" value="InterPro"/>
</dbReference>
<dbReference type="PANTHER" id="PTHR31148">
    <property type="entry name" value="U1 SMALL NUCLEAR RIBONUCLEOPROTEIN C"/>
    <property type="match status" value="1"/>
</dbReference>
<organism evidence="5 6">
    <name type="scientific">Quillaja saponaria</name>
    <name type="common">Soap bark tree</name>
    <dbReference type="NCBI Taxonomy" id="32244"/>
    <lineage>
        <taxon>Eukaryota</taxon>
        <taxon>Viridiplantae</taxon>
        <taxon>Streptophyta</taxon>
        <taxon>Embryophyta</taxon>
        <taxon>Tracheophyta</taxon>
        <taxon>Spermatophyta</taxon>
        <taxon>Magnoliopsida</taxon>
        <taxon>eudicotyledons</taxon>
        <taxon>Gunneridae</taxon>
        <taxon>Pentapetalae</taxon>
        <taxon>rosids</taxon>
        <taxon>fabids</taxon>
        <taxon>Fabales</taxon>
        <taxon>Quillajaceae</taxon>
        <taxon>Quillaja</taxon>
    </lineage>
</organism>